<keyword evidence="5" id="KW-0297">G-protein coupled receptor</keyword>
<dbReference type="PANTHER" id="PTHR24249:SF411">
    <property type="entry name" value="G-PROTEIN COUPLED RECEPTORS FAMILY 1 PROFILE DOMAIN-CONTAINING PROTEIN"/>
    <property type="match status" value="1"/>
</dbReference>
<dbReference type="OMA" id="ICWINIH"/>
<organism evidence="11 12">
    <name type="scientific">Trichoplax adhaerens</name>
    <name type="common">Trichoplax reptans</name>
    <dbReference type="NCBI Taxonomy" id="10228"/>
    <lineage>
        <taxon>Eukaryota</taxon>
        <taxon>Metazoa</taxon>
        <taxon>Placozoa</taxon>
        <taxon>Uniplacotomia</taxon>
        <taxon>Trichoplacea</taxon>
        <taxon>Trichoplacidae</taxon>
        <taxon>Trichoplax</taxon>
    </lineage>
</organism>
<evidence type="ECO:0000256" key="2">
    <source>
        <dbReference type="ARBA" id="ARBA00022475"/>
    </source>
</evidence>
<dbReference type="GO" id="GO:0004930">
    <property type="term" value="F:G protein-coupled receptor activity"/>
    <property type="evidence" value="ECO:0000318"/>
    <property type="project" value="GO_Central"/>
</dbReference>
<dbReference type="AlphaFoldDB" id="B3RKG0"/>
<feature type="transmembrane region" description="Helical" evidence="9">
    <location>
        <begin position="37"/>
        <end position="63"/>
    </location>
</feature>
<keyword evidence="12" id="KW-1185">Reference proteome</keyword>
<dbReference type="CTD" id="6749008"/>
<dbReference type="GO" id="GO:0005886">
    <property type="term" value="C:plasma membrane"/>
    <property type="evidence" value="ECO:0000318"/>
    <property type="project" value="GO_Central"/>
</dbReference>
<feature type="transmembrane region" description="Helical" evidence="9">
    <location>
        <begin position="142"/>
        <end position="169"/>
    </location>
</feature>
<evidence type="ECO:0000256" key="7">
    <source>
        <dbReference type="ARBA" id="ARBA00023170"/>
    </source>
</evidence>
<evidence type="ECO:0000256" key="8">
    <source>
        <dbReference type="ARBA" id="ARBA00023224"/>
    </source>
</evidence>
<keyword evidence="3 9" id="KW-0812">Transmembrane</keyword>
<dbReference type="eggNOG" id="KOG3656">
    <property type="taxonomic scope" value="Eukaryota"/>
</dbReference>
<name>B3RKG0_TRIAD</name>
<feature type="transmembrane region" description="Helical" evidence="9">
    <location>
        <begin position="75"/>
        <end position="99"/>
    </location>
</feature>
<protein>
    <recommendedName>
        <fullName evidence="10">G-protein coupled receptors family 1 profile domain-containing protein</fullName>
    </recommendedName>
</protein>
<keyword evidence="8" id="KW-0807">Transducer</keyword>
<dbReference type="KEGG" id="tad:TRIADDRAFT_51667"/>
<evidence type="ECO:0000256" key="1">
    <source>
        <dbReference type="ARBA" id="ARBA00004651"/>
    </source>
</evidence>
<dbReference type="PhylomeDB" id="B3RKG0"/>
<keyword evidence="6 9" id="KW-0472">Membrane</keyword>
<evidence type="ECO:0000256" key="4">
    <source>
        <dbReference type="ARBA" id="ARBA00022989"/>
    </source>
</evidence>
<dbReference type="GeneID" id="6749008"/>
<keyword evidence="7" id="KW-0675">Receptor</keyword>
<dbReference type="OrthoDB" id="10042731at2759"/>
<dbReference type="RefSeq" id="XP_002107793.1">
    <property type="nucleotide sequence ID" value="XM_002107757.1"/>
</dbReference>
<feature type="transmembrane region" description="Helical" evidence="9">
    <location>
        <begin position="253"/>
        <end position="271"/>
    </location>
</feature>
<dbReference type="EMBL" id="DS985241">
    <property type="protein sequence ID" value="EDV28591.1"/>
    <property type="molecule type" value="Genomic_DNA"/>
</dbReference>
<evidence type="ECO:0000313" key="11">
    <source>
        <dbReference type="EMBL" id="EDV28591.1"/>
    </source>
</evidence>
<evidence type="ECO:0000256" key="5">
    <source>
        <dbReference type="ARBA" id="ARBA00023040"/>
    </source>
</evidence>
<keyword evidence="2" id="KW-1003">Cell membrane</keyword>
<evidence type="ECO:0000256" key="3">
    <source>
        <dbReference type="ARBA" id="ARBA00022692"/>
    </source>
</evidence>
<evidence type="ECO:0000313" key="12">
    <source>
        <dbReference type="Proteomes" id="UP000009022"/>
    </source>
</evidence>
<gene>
    <name evidence="11" type="ORF">TRIADDRAFT_51667</name>
</gene>
<sequence length="369" mass="41492">MSKFEGYNLTNHFTTTSSSLAANSSILPFTWSLHYNIPILTLFFSIVMIFAVTGNLFSLITIYRSVSLHTINNMFIFNLAVVDLLSSLLVIPLGLAVVSSQSHFSNTLCQIQGFLLMFLNTTSLMTTTLISIDRVIAVTKPYYYAAIAKFHAMIALIAGIWILSILFATLPLLHLQHYGFGYYTLVYICWINIHDYDANFVIAIAAICLILFSMMAIIISYTIIFCIACNKVANQLRPNGYGDVMKSVRTTAIIVGTNLLFWLPFVTACIIEIKDGHYHRRDPDFDETLFKVAYLAPFGSAASNPIIYITTNGVLRLKFQKLFQFKTSLQPLRKRTAISPSRRNNSTAACIVEQINSLNDSYRPDDENQ</sequence>
<dbReference type="Pfam" id="PF00001">
    <property type="entry name" value="7tm_1"/>
    <property type="match status" value="1"/>
</dbReference>
<dbReference type="PRINTS" id="PR00237">
    <property type="entry name" value="GPCRRHODOPSN"/>
</dbReference>
<dbReference type="Gene3D" id="1.20.1070.10">
    <property type="entry name" value="Rhodopsin 7-helix transmembrane proteins"/>
    <property type="match status" value="1"/>
</dbReference>
<dbReference type="InterPro" id="IPR050569">
    <property type="entry name" value="TAAR"/>
</dbReference>
<feature type="domain" description="G-protein coupled receptors family 1 profile" evidence="10">
    <location>
        <begin position="54"/>
        <end position="308"/>
    </location>
</feature>
<feature type="transmembrane region" description="Helical" evidence="9">
    <location>
        <begin position="111"/>
        <end position="130"/>
    </location>
</feature>
<keyword evidence="4 9" id="KW-1133">Transmembrane helix</keyword>
<reference evidence="11 12" key="1">
    <citation type="journal article" date="2008" name="Nature">
        <title>The Trichoplax genome and the nature of placozoans.</title>
        <authorList>
            <person name="Srivastava M."/>
            <person name="Begovic E."/>
            <person name="Chapman J."/>
            <person name="Putnam N.H."/>
            <person name="Hellsten U."/>
            <person name="Kawashima T."/>
            <person name="Kuo A."/>
            <person name="Mitros T."/>
            <person name="Salamov A."/>
            <person name="Carpenter M.L."/>
            <person name="Signorovitch A.Y."/>
            <person name="Moreno M.A."/>
            <person name="Kamm K."/>
            <person name="Grimwood J."/>
            <person name="Schmutz J."/>
            <person name="Shapiro H."/>
            <person name="Grigoriev I.V."/>
            <person name="Buss L.W."/>
            <person name="Schierwater B."/>
            <person name="Dellaporta S.L."/>
            <person name="Rokhsar D.S."/>
        </authorList>
    </citation>
    <scope>NUCLEOTIDE SEQUENCE [LARGE SCALE GENOMIC DNA]</scope>
    <source>
        <strain evidence="11 12">Grell-BS-1999</strain>
    </source>
</reference>
<dbReference type="InParanoid" id="B3RKG0"/>
<evidence type="ECO:0000259" key="10">
    <source>
        <dbReference type="PROSITE" id="PS50262"/>
    </source>
</evidence>
<proteinExistence type="predicted"/>
<dbReference type="InterPro" id="IPR000276">
    <property type="entry name" value="GPCR_Rhodpsn"/>
</dbReference>
<evidence type="ECO:0000256" key="6">
    <source>
        <dbReference type="ARBA" id="ARBA00023136"/>
    </source>
</evidence>
<dbReference type="PANTHER" id="PTHR24249">
    <property type="entry name" value="HISTAMINE RECEPTOR-RELATED G-PROTEIN COUPLED RECEPTOR"/>
    <property type="match status" value="1"/>
</dbReference>
<evidence type="ECO:0000256" key="9">
    <source>
        <dbReference type="SAM" id="Phobius"/>
    </source>
</evidence>
<dbReference type="PROSITE" id="PS50262">
    <property type="entry name" value="G_PROTEIN_RECEP_F1_2"/>
    <property type="match status" value="1"/>
</dbReference>
<dbReference type="CDD" id="cd00637">
    <property type="entry name" value="7tm_classA_rhodopsin-like"/>
    <property type="match status" value="1"/>
</dbReference>
<dbReference type="Proteomes" id="UP000009022">
    <property type="component" value="Unassembled WGS sequence"/>
</dbReference>
<dbReference type="STRING" id="10228.B3RKG0"/>
<dbReference type="InterPro" id="IPR017452">
    <property type="entry name" value="GPCR_Rhodpsn_7TM"/>
</dbReference>
<dbReference type="HOGENOM" id="CLU_009579_3_3_1"/>
<dbReference type="SUPFAM" id="SSF81321">
    <property type="entry name" value="Family A G protein-coupled receptor-like"/>
    <property type="match status" value="1"/>
</dbReference>
<comment type="subcellular location">
    <subcellularLocation>
        <location evidence="1">Cell membrane</location>
        <topology evidence="1">Multi-pass membrane protein</topology>
    </subcellularLocation>
</comment>
<dbReference type="FunCoup" id="B3RKG0">
    <property type="interactions" value="313"/>
</dbReference>
<accession>B3RKG0</accession>
<feature type="transmembrane region" description="Helical" evidence="9">
    <location>
        <begin position="200"/>
        <end position="233"/>
    </location>
</feature>